<dbReference type="PANTHER" id="PTHR23102">
    <property type="entry name" value="CLEAVAGE AND POLYADENYLATION SPECIFICITY FACTOR SUBUNIT 4-RELATED"/>
    <property type="match status" value="1"/>
</dbReference>
<evidence type="ECO:0000256" key="2">
    <source>
        <dbReference type="PROSITE-ProRule" id="PRU00723"/>
    </source>
</evidence>
<organism evidence="5 6">
    <name type="scientific">Panagrolaimus superbus</name>
    <dbReference type="NCBI Taxonomy" id="310955"/>
    <lineage>
        <taxon>Eukaryota</taxon>
        <taxon>Metazoa</taxon>
        <taxon>Ecdysozoa</taxon>
        <taxon>Nematoda</taxon>
        <taxon>Chromadorea</taxon>
        <taxon>Rhabditida</taxon>
        <taxon>Tylenchina</taxon>
        <taxon>Panagrolaimomorpha</taxon>
        <taxon>Panagrolaimoidea</taxon>
        <taxon>Panagrolaimidae</taxon>
        <taxon>Panagrolaimus</taxon>
    </lineage>
</organism>
<dbReference type="Gene3D" id="3.30.1370.210">
    <property type="match status" value="1"/>
</dbReference>
<evidence type="ECO:0000313" key="6">
    <source>
        <dbReference type="WBParaSite" id="PSU_v2.g10297.t1"/>
    </source>
</evidence>
<protein>
    <submittedName>
        <fullName evidence="6">C3H1-type domain-containing protein</fullName>
    </submittedName>
</protein>
<dbReference type="Gene3D" id="4.10.1000.10">
    <property type="entry name" value="Zinc finger, CCCH-type"/>
    <property type="match status" value="1"/>
</dbReference>
<feature type="domain" description="C3H1-type" evidence="4">
    <location>
        <begin position="233"/>
        <end position="260"/>
    </location>
</feature>
<dbReference type="GO" id="GO:0003723">
    <property type="term" value="F:RNA binding"/>
    <property type="evidence" value="ECO:0007669"/>
    <property type="project" value="InterPro"/>
</dbReference>
<dbReference type="Pfam" id="PF00642">
    <property type="entry name" value="zf-CCCH"/>
    <property type="match status" value="1"/>
</dbReference>
<keyword evidence="2" id="KW-0862">Zinc</keyword>
<evidence type="ECO:0000256" key="1">
    <source>
        <dbReference type="ARBA" id="ARBA00022737"/>
    </source>
</evidence>
<feature type="zinc finger region" description="C3H1-type" evidence="2">
    <location>
        <begin position="233"/>
        <end position="260"/>
    </location>
</feature>
<dbReference type="AlphaFoldDB" id="A0A914XSQ3"/>
<dbReference type="PROSITE" id="PS50103">
    <property type="entry name" value="ZF_C3H1"/>
    <property type="match status" value="4"/>
</dbReference>
<dbReference type="PANTHER" id="PTHR23102:SF24">
    <property type="entry name" value="CLEAVAGE AND POLYADENYLATION SPECIFICITY FACTOR SUBUNIT 4"/>
    <property type="match status" value="1"/>
</dbReference>
<reference evidence="6" key="1">
    <citation type="submission" date="2022-11" db="UniProtKB">
        <authorList>
            <consortium name="WormBaseParasite"/>
        </authorList>
    </citation>
    <scope>IDENTIFICATION</scope>
</reference>
<dbReference type="WBParaSite" id="PSU_v2.g10297.t1">
    <property type="protein sequence ID" value="PSU_v2.g10297.t1"/>
    <property type="gene ID" value="PSU_v2.g10297"/>
</dbReference>
<feature type="zinc finger region" description="C3H1-type" evidence="2">
    <location>
        <begin position="289"/>
        <end position="316"/>
    </location>
</feature>
<dbReference type="InterPro" id="IPR000571">
    <property type="entry name" value="Znf_CCCH"/>
</dbReference>
<feature type="domain" description="C3H1-type" evidence="4">
    <location>
        <begin position="289"/>
        <end position="316"/>
    </location>
</feature>
<dbReference type="Proteomes" id="UP000887577">
    <property type="component" value="Unplaced"/>
</dbReference>
<feature type="region of interest" description="Disordered" evidence="3">
    <location>
        <begin position="1"/>
        <end position="26"/>
    </location>
</feature>
<evidence type="ECO:0000259" key="4">
    <source>
        <dbReference type="PROSITE" id="PS50103"/>
    </source>
</evidence>
<evidence type="ECO:0000313" key="5">
    <source>
        <dbReference type="Proteomes" id="UP000887577"/>
    </source>
</evidence>
<feature type="domain" description="C3H1-type" evidence="4">
    <location>
        <begin position="261"/>
        <end position="288"/>
    </location>
</feature>
<proteinExistence type="predicted"/>
<dbReference type="GO" id="GO:0008270">
    <property type="term" value="F:zinc ion binding"/>
    <property type="evidence" value="ECO:0007669"/>
    <property type="project" value="UniProtKB-KW"/>
</dbReference>
<accession>A0A914XSQ3</accession>
<keyword evidence="1" id="KW-0677">Repeat</keyword>
<evidence type="ECO:0000256" key="3">
    <source>
        <dbReference type="SAM" id="MobiDB-lite"/>
    </source>
</evidence>
<feature type="domain" description="C3H1-type" evidence="4">
    <location>
        <begin position="201"/>
        <end position="229"/>
    </location>
</feature>
<keyword evidence="5" id="KW-1185">Reference proteome</keyword>
<feature type="zinc finger region" description="C3H1-type" evidence="2">
    <location>
        <begin position="261"/>
        <end position="288"/>
    </location>
</feature>
<feature type="zinc finger region" description="C3H1-type" evidence="2">
    <location>
        <begin position="201"/>
        <end position="229"/>
    </location>
</feature>
<dbReference type="SMART" id="SM00356">
    <property type="entry name" value="ZnF_C3H1"/>
    <property type="match status" value="4"/>
</dbReference>
<name>A0A914XSQ3_9BILA</name>
<sequence>MLEKLKKTVMDPQPEDTVSENDSIDNNRSIRLYYDTQSTGENVMNQNDEEGEYVINTDPQENESGDSSIEEEIYPWYRNAPIQHQIGINFLKLKGMEYACRPQKDEDENGIIRTFPKRTKVYKPGNILSPRNDVQPPLNKNANFVKEAGSGFIVRRNGAMSWVSKTLMSNADAANINAAQQSPNPHFQNKNLQIVNGQRITPDSNECYEYLKTKICQAGALCKYNHNGHNEHQKIKFCQKYMHGLCRDGDNCYKGSHALLRHQIPVCGYYLRASCPYLTGCHFLHVKNSAKTPLCIHFNKGKCLAEFPCIFTHRYCPTLIHARCYDGSEEEINMIAEEESTITNFDDIPRLKWFED</sequence>
<feature type="compositionally biased region" description="Acidic residues" evidence="3">
    <location>
        <begin position="13"/>
        <end position="23"/>
    </location>
</feature>
<keyword evidence="2" id="KW-0479">Metal-binding</keyword>
<dbReference type="InterPro" id="IPR045348">
    <property type="entry name" value="CPSF4/Yth1"/>
</dbReference>
<keyword evidence="2" id="KW-0863">Zinc-finger</keyword>